<name>A0ABY9KYL4_9BACI</name>
<dbReference type="GO" id="GO:0008233">
    <property type="term" value="F:peptidase activity"/>
    <property type="evidence" value="ECO:0007669"/>
    <property type="project" value="UniProtKB-KW"/>
</dbReference>
<dbReference type="GO" id="GO:0006508">
    <property type="term" value="P:proteolysis"/>
    <property type="evidence" value="ECO:0007669"/>
    <property type="project" value="UniProtKB-KW"/>
</dbReference>
<dbReference type="SUPFAM" id="SSF53163">
    <property type="entry name" value="HybD-like"/>
    <property type="match status" value="1"/>
</dbReference>
<sequence length="215" mass="23512">MNTKRQINGSSHIRMLHDDTNLTELISNKVISWLPDTPCDYIVVFIGTDRSTGDALGPLAGTLFTERKPSNMTVYGTLHKPVHATNLEAYLKHIEETHYNPFIIAVDACLGKSSSVGCITAEHGPLKPGTALNKKLPDVGDIHLTGIVNMSGFMEYTVLQSTRLSIVMDMARKLADILEKVDESLARPPRFSAAIVQKMLAANRTAINESGLPPM</sequence>
<dbReference type="InterPro" id="IPR009665">
    <property type="entry name" value="YyaC"/>
</dbReference>
<evidence type="ECO:0000313" key="2">
    <source>
        <dbReference type="Proteomes" id="UP001180087"/>
    </source>
</evidence>
<dbReference type="EMBL" id="CP129113">
    <property type="protein sequence ID" value="WLV24693.1"/>
    <property type="molecule type" value="Genomic_DNA"/>
</dbReference>
<reference evidence="1" key="1">
    <citation type="submission" date="2023-06" db="EMBL/GenBank/DDBJ databases">
        <title>A Treasure from Seagulls: Isolation and Description of Aciduricobacillus qingdaonensis gen. nov., sp. nov., a Rare Obligately Uric Acid-utilizing Member in the Family Bacillaceae.</title>
        <authorList>
            <person name="Liu W."/>
            <person name="Wang B."/>
        </authorList>
    </citation>
    <scope>NUCLEOTIDE SEQUENCE</scope>
    <source>
        <strain evidence="1">44XB</strain>
    </source>
</reference>
<keyword evidence="2" id="KW-1185">Reference proteome</keyword>
<protein>
    <submittedName>
        <fullName evidence="1">Spore protease YyaC</fullName>
    </submittedName>
</protein>
<accession>A0ABY9KYL4</accession>
<keyword evidence="1" id="KW-0378">Hydrolase</keyword>
<dbReference type="RefSeq" id="WP_348027982.1">
    <property type="nucleotide sequence ID" value="NZ_CP129113.1"/>
</dbReference>
<gene>
    <name evidence="1" type="primary">yyaC</name>
    <name evidence="1" type="ORF">QR721_13785</name>
</gene>
<dbReference type="Proteomes" id="UP001180087">
    <property type="component" value="Chromosome"/>
</dbReference>
<keyword evidence="1" id="KW-0645">Protease</keyword>
<dbReference type="InterPro" id="IPR023430">
    <property type="entry name" value="Pept_HybD-like_dom_sf"/>
</dbReference>
<dbReference type="Pfam" id="PF06866">
    <property type="entry name" value="DUF1256"/>
    <property type="match status" value="1"/>
</dbReference>
<organism evidence="1 2">
    <name type="scientific">Aciduricibacillus chroicocephali</name>
    <dbReference type="NCBI Taxonomy" id="3054939"/>
    <lineage>
        <taxon>Bacteria</taxon>
        <taxon>Bacillati</taxon>
        <taxon>Bacillota</taxon>
        <taxon>Bacilli</taxon>
        <taxon>Bacillales</taxon>
        <taxon>Bacillaceae</taxon>
        <taxon>Aciduricibacillus</taxon>
    </lineage>
</organism>
<dbReference type="NCBIfam" id="TIGR02841">
    <property type="entry name" value="spore_YyaC"/>
    <property type="match status" value="1"/>
</dbReference>
<evidence type="ECO:0000313" key="1">
    <source>
        <dbReference type="EMBL" id="WLV24693.1"/>
    </source>
</evidence>
<proteinExistence type="predicted"/>